<reference evidence="3" key="1">
    <citation type="submission" date="2016-11" db="EMBL/GenBank/DDBJ databases">
        <title>Mesorhizobium oceanicum sp. nov., isolated from deep seawater in South China Sea.</title>
        <authorList>
            <person name="Fu G.-Y."/>
        </authorList>
    </citation>
    <scope>NUCLEOTIDE SEQUENCE [LARGE SCALE GENOMIC DNA]</scope>
    <source>
        <strain evidence="3">B7</strain>
    </source>
</reference>
<dbReference type="Pfam" id="PF10754">
    <property type="entry name" value="DUF2569"/>
    <property type="match status" value="1"/>
</dbReference>
<sequence length="165" mass="18708">MGVDRVEPVANRSENGSPRGLGGWLIWPLLGLGLTPVVCLIQFVSLIEFLEVWKFLQPSQKLFVMIDLLASIAAFFVAPILLLILAFRHSEMFPGLYVIWAGAVPILVLLDAVIAYQVFRDLFADSGEEMFDRETIRSLGRSIWSAAIWIPYMMRSKRVENTFFK</sequence>
<proteinExistence type="predicted"/>
<gene>
    <name evidence="2" type="ORF">BSQ44_22135</name>
</gene>
<dbReference type="InterPro" id="IPR019690">
    <property type="entry name" value="DUF2569"/>
</dbReference>
<feature type="transmembrane region" description="Helical" evidence="1">
    <location>
        <begin position="62"/>
        <end position="85"/>
    </location>
</feature>
<keyword evidence="1" id="KW-0472">Membrane</keyword>
<organism evidence="2 3">
    <name type="scientific">Aquibium oceanicum</name>
    <dbReference type="NCBI Taxonomy" id="1670800"/>
    <lineage>
        <taxon>Bacteria</taxon>
        <taxon>Pseudomonadati</taxon>
        <taxon>Pseudomonadota</taxon>
        <taxon>Alphaproteobacteria</taxon>
        <taxon>Hyphomicrobiales</taxon>
        <taxon>Phyllobacteriaceae</taxon>
        <taxon>Aquibium</taxon>
    </lineage>
</organism>
<protein>
    <recommendedName>
        <fullName evidence="4">DUF2569 domain-containing protein</fullName>
    </recommendedName>
</protein>
<dbReference type="AlphaFoldDB" id="A0A1L3SWG9"/>
<feature type="transmembrane region" description="Helical" evidence="1">
    <location>
        <begin position="25"/>
        <end position="50"/>
    </location>
</feature>
<keyword evidence="3" id="KW-1185">Reference proteome</keyword>
<dbReference type="KEGG" id="meso:BSQ44_22135"/>
<evidence type="ECO:0000313" key="3">
    <source>
        <dbReference type="Proteomes" id="UP000182840"/>
    </source>
</evidence>
<keyword evidence="1" id="KW-0812">Transmembrane</keyword>
<evidence type="ECO:0000313" key="2">
    <source>
        <dbReference type="EMBL" id="APH73776.1"/>
    </source>
</evidence>
<feature type="transmembrane region" description="Helical" evidence="1">
    <location>
        <begin position="97"/>
        <end position="119"/>
    </location>
</feature>
<name>A0A1L3SWG9_9HYPH</name>
<dbReference type="Proteomes" id="UP000182840">
    <property type="component" value="Chromosome"/>
</dbReference>
<accession>A0A1L3SWG9</accession>
<dbReference type="OrthoDB" id="9155572at2"/>
<evidence type="ECO:0008006" key="4">
    <source>
        <dbReference type="Google" id="ProtNLM"/>
    </source>
</evidence>
<evidence type="ECO:0000256" key="1">
    <source>
        <dbReference type="SAM" id="Phobius"/>
    </source>
</evidence>
<keyword evidence="1" id="KW-1133">Transmembrane helix</keyword>
<dbReference type="STRING" id="1670800.BSQ44_22135"/>
<dbReference type="RefSeq" id="WP_072607239.1">
    <property type="nucleotide sequence ID" value="NZ_CP018171.1"/>
</dbReference>
<dbReference type="EMBL" id="CP018171">
    <property type="protein sequence ID" value="APH73776.1"/>
    <property type="molecule type" value="Genomic_DNA"/>
</dbReference>